<evidence type="ECO:0000259" key="2">
    <source>
        <dbReference type="PROSITE" id="PS50158"/>
    </source>
</evidence>
<dbReference type="AlphaFoldDB" id="A0A151TK44"/>
<dbReference type="Gramene" id="C.cajan_13286.t">
    <property type="protein sequence ID" value="C.cajan_13286.t"/>
    <property type="gene ID" value="C.cajan_13286"/>
</dbReference>
<sequence length="463" mass="53094">MLKIDKLTSIETRGRFARICVEIDLKKKLVSHINVLGHILHLEYEGLHSICFHCGKYGHKQTLCTELMVKEVDETNPNQDRQDSNQDQSNLGCLDSVDQYGPWMIVKRNNKTARNRPQNLGKDKARDLGLDNRTKDQHEYISGERTNPVNQSDQIAHRIKLDKSFMVDAYGHAGGIWCFWDSARWKLEMLQSSSQFVHFVVSSGSLAWELTVVYVNPHPQFRIGLWRDLRRIAANIQNPWCILGDFNVVLKESERKGGSSSACLRGDNAFREEELLWLQKSRCKWMEYGDRNTSYFHGTIVNRRRQNRIVKLQDDEGTSIENKRDLELMVTAFYKRLFKDPEVYVPYCLTSTFPALSAQELEAFSLPFSDLEIHGAVKQMGGLKAPGPDGFQAIFYQSQWNIVGPSLCRLIHDVELNPRKISEINGTLITLITKVDNVVSLKQMRPISLCNVSYKVITKILAT</sequence>
<dbReference type="PANTHER" id="PTHR31286:SF99">
    <property type="entry name" value="DUF4283 DOMAIN-CONTAINING PROTEIN"/>
    <property type="match status" value="1"/>
</dbReference>
<proteinExistence type="predicted"/>
<reference evidence="3 4" key="1">
    <citation type="journal article" date="2012" name="Nat. Biotechnol.">
        <title>Draft genome sequence of pigeonpea (Cajanus cajan), an orphan legume crop of resource-poor farmers.</title>
        <authorList>
            <person name="Varshney R.K."/>
            <person name="Chen W."/>
            <person name="Li Y."/>
            <person name="Bharti A.K."/>
            <person name="Saxena R.K."/>
            <person name="Schlueter J.A."/>
            <person name="Donoghue M.T."/>
            <person name="Azam S."/>
            <person name="Fan G."/>
            <person name="Whaley A.M."/>
            <person name="Farmer A.D."/>
            <person name="Sheridan J."/>
            <person name="Iwata A."/>
            <person name="Tuteja R."/>
            <person name="Penmetsa R.V."/>
            <person name="Wu W."/>
            <person name="Upadhyaya H.D."/>
            <person name="Yang S.P."/>
            <person name="Shah T."/>
            <person name="Saxena K.B."/>
            <person name="Michael T."/>
            <person name="McCombie W.R."/>
            <person name="Yang B."/>
            <person name="Zhang G."/>
            <person name="Yang H."/>
            <person name="Wang J."/>
            <person name="Spillane C."/>
            <person name="Cook D.R."/>
            <person name="May G.D."/>
            <person name="Xu X."/>
            <person name="Jackson S.A."/>
        </authorList>
    </citation>
    <scope>NUCLEOTIDE SEQUENCE [LARGE SCALE GENOMIC DNA]</scope>
    <source>
        <strain evidence="4">cv. Asha</strain>
    </source>
</reference>
<dbReference type="STRING" id="3821.A0A151TK44"/>
<keyword evidence="1" id="KW-0479">Metal-binding</keyword>
<evidence type="ECO:0000313" key="3">
    <source>
        <dbReference type="EMBL" id="KYP67366.1"/>
    </source>
</evidence>
<dbReference type="InterPro" id="IPR001878">
    <property type="entry name" value="Znf_CCHC"/>
</dbReference>
<dbReference type="InterPro" id="IPR036691">
    <property type="entry name" value="Endo/exonu/phosph_ase_sf"/>
</dbReference>
<keyword evidence="1" id="KW-0863">Zinc-finger</keyword>
<protein>
    <submittedName>
        <fullName evidence="3">Retrovirus-related Pol polyprotein LINE-1</fullName>
    </submittedName>
</protein>
<dbReference type="InterPro" id="IPR040256">
    <property type="entry name" value="At4g02000-like"/>
</dbReference>
<gene>
    <name evidence="3" type="ORF">KK1_013694</name>
</gene>
<dbReference type="PROSITE" id="PS50158">
    <property type="entry name" value="ZF_CCHC"/>
    <property type="match status" value="1"/>
</dbReference>
<keyword evidence="4" id="KW-1185">Reference proteome</keyword>
<dbReference type="EMBL" id="CM003608">
    <property type="protein sequence ID" value="KYP67366.1"/>
    <property type="molecule type" value="Genomic_DNA"/>
</dbReference>
<organism evidence="3 4">
    <name type="scientific">Cajanus cajan</name>
    <name type="common">Pigeon pea</name>
    <name type="synonym">Cajanus indicus</name>
    <dbReference type="NCBI Taxonomy" id="3821"/>
    <lineage>
        <taxon>Eukaryota</taxon>
        <taxon>Viridiplantae</taxon>
        <taxon>Streptophyta</taxon>
        <taxon>Embryophyta</taxon>
        <taxon>Tracheophyta</taxon>
        <taxon>Spermatophyta</taxon>
        <taxon>Magnoliopsida</taxon>
        <taxon>eudicotyledons</taxon>
        <taxon>Gunneridae</taxon>
        <taxon>Pentapetalae</taxon>
        <taxon>rosids</taxon>
        <taxon>fabids</taxon>
        <taxon>Fabales</taxon>
        <taxon>Fabaceae</taxon>
        <taxon>Papilionoideae</taxon>
        <taxon>50 kb inversion clade</taxon>
        <taxon>NPAAA clade</taxon>
        <taxon>indigoferoid/millettioid clade</taxon>
        <taxon>Phaseoleae</taxon>
        <taxon>Cajanus</taxon>
    </lineage>
</organism>
<dbReference type="Gene3D" id="3.60.10.10">
    <property type="entry name" value="Endonuclease/exonuclease/phosphatase"/>
    <property type="match status" value="1"/>
</dbReference>
<evidence type="ECO:0000256" key="1">
    <source>
        <dbReference type="PROSITE-ProRule" id="PRU00047"/>
    </source>
</evidence>
<keyword evidence="1" id="KW-0862">Zinc</keyword>
<dbReference type="Proteomes" id="UP000075243">
    <property type="component" value="Chromosome 6"/>
</dbReference>
<dbReference type="SUPFAM" id="SSF56219">
    <property type="entry name" value="DNase I-like"/>
    <property type="match status" value="1"/>
</dbReference>
<feature type="domain" description="CCHC-type" evidence="2">
    <location>
        <begin position="51"/>
        <end position="66"/>
    </location>
</feature>
<dbReference type="GO" id="GO:0003676">
    <property type="term" value="F:nucleic acid binding"/>
    <property type="evidence" value="ECO:0007669"/>
    <property type="project" value="InterPro"/>
</dbReference>
<dbReference type="GO" id="GO:0008270">
    <property type="term" value="F:zinc ion binding"/>
    <property type="evidence" value="ECO:0007669"/>
    <property type="project" value="UniProtKB-KW"/>
</dbReference>
<evidence type="ECO:0000313" key="4">
    <source>
        <dbReference type="Proteomes" id="UP000075243"/>
    </source>
</evidence>
<accession>A0A151TK44</accession>
<name>A0A151TK44_CAJCA</name>
<dbReference type="PANTHER" id="PTHR31286">
    <property type="entry name" value="GLYCINE-RICH CELL WALL STRUCTURAL PROTEIN 1.8-LIKE"/>
    <property type="match status" value="1"/>
</dbReference>